<feature type="active site" evidence="11">
    <location>
        <position position="37"/>
    </location>
</feature>
<dbReference type="Pfam" id="PF10502">
    <property type="entry name" value="Peptidase_S26"/>
    <property type="match status" value="1"/>
</dbReference>
<dbReference type="STRING" id="545501.BN997_03965"/>
<evidence type="ECO:0000313" key="16">
    <source>
        <dbReference type="Proteomes" id="UP000040453"/>
    </source>
</evidence>
<dbReference type="PANTHER" id="PTHR43390:SF1">
    <property type="entry name" value="CHLOROPLAST PROCESSING PEPTIDASE"/>
    <property type="match status" value="1"/>
</dbReference>
<dbReference type="GO" id="GO:0006465">
    <property type="term" value="P:signal peptide processing"/>
    <property type="evidence" value="ECO:0007669"/>
    <property type="project" value="InterPro"/>
</dbReference>
<keyword evidence="6 12" id="KW-0645">Protease</keyword>
<feature type="active site" evidence="11">
    <location>
        <position position="78"/>
    </location>
</feature>
<evidence type="ECO:0000256" key="4">
    <source>
        <dbReference type="ARBA" id="ARBA00013208"/>
    </source>
</evidence>
<evidence type="ECO:0000256" key="12">
    <source>
        <dbReference type="RuleBase" id="RU003993"/>
    </source>
</evidence>
<keyword evidence="9 12" id="KW-1133">Transmembrane helix</keyword>
<evidence type="ECO:0000256" key="1">
    <source>
        <dbReference type="ARBA" id="ARBA00000677"/>
    </source>
</evidence>
<dbReference type="Gene3D" id="2.10.109.10">
    <property type="entry name" value="Umud Fragment, subunit A"/>
    <property type="match status" value="1"/>
</dbReference>
<keyword evidence="8 12" id="KW-0378">Hydrolase</keyword>
<name>A0A0A1MXA1_9BACI</name>
<accession>A0A0A1MXA1</accession>
<dbReference type="InterPro" id="IPR036286">
    <property type="entry name" value="LexA/Signal_pep-like_sf"/>
</dbReference>
<dbReference type="PROSITE" id="PS00501">
    <property type="entry name" value="SPASE_I_1"/>
    <property type="match status" value="1"/>
</dbReference>
<dbReference type="OrthoDB" id="9802919at2"/>
<dbReference type="PANTHER" id="PTHR43390">
    <property type="entry name" value="SIGNAL PEPTIDASE I"/>
    <property type="match status" value="1"/>
</dbReference>
<dbReference type="InterPro" id="IPR019533">
    <property type="entry name" value="Peptidase_S26"/>
</dbReference>
<dbReference type="PROSITE" id="PS00760">
    <property type="entry name" value="SPASE_I_2"/>
    <property type="match status" value="1"/>
</dbReference>
<dbReference type="AlphaFoldDB" id="A0A0A1MXA1"/>
<evidence type="ECO:0000256" key="6">
    <source>
        <dbReference type="ARBA" id="ARBA00022670"/>
    </source>
</evidence>
<protein>
    <recommendedName>
        <fullName evidence="4 12">Signal peptidase I</fullName>
        <ecNumber evidence="4 12">3.4.21.89</ecNumber>
    </recommendedName>
</protein>
<keyword evidence="7 12" id="KW-0812">Transmembrane</keyword>
<comment type="subcellular location">
    <subcellularLocation>
        <location evidence="2">Cell membrane</location>
        <topology evidence="2">Single-pass type II membrane protein</topology>
    </subcellularLocation>
    <subcellularLocation>
        <location evidence="13">Membrane</location>
        <topology evidence="13">Single-pass type II membrane protein</topology>
    </subcellularLocation>
</comment>
<dbReference type="GO" id="GO:0005886">
    <property type="term" value="C:plasma membrane"/>
    <property type="evidence" value="ECO:0007669"/>
    <property type="project" value="UniProtKB-SubCell"/>
</dbReference>
<gene>
    <name evidence="15" type="primary">sipV</name>
    <name evidence="15" type="ORF">BN997_03965</name>
</gene>
<dbReference type="PRINTS" id="PR00727">
    <property type="entry name" value="LEADERPTASE"/>
</dbReference>
<feature type="domain" description="Peptidase S26" evidence="14">
    <location>
        <begin position="12"/>
        <end position="172"/>
    </location>
</feature>
<dbReference type="PROSITE" id="PS00761">
    <property type="entry name" value="SPASE_I_3"/>
    <property type="match status" value="1"/>
</dbReference>
<sequence>MKKYNYVRVSIVAVLLIAVFLLIRTFLFENYVVNGKSMEPTLYDGNLMMVNTFTSDISDIYRFDVIVFHASEENDYVKRVVGLPGEKVEYKDDQLYVNGEYIPEDFLQEEKEKTEATPLTEDFTLLQVTGEQTVPEDELFVLGDNRRDSLDSRSIGFVPVEEVVGKVDVTYWPITQLFKQPH</sequence>
<dbReference type="EC" id="3.4.21.89" evidence="4 12"/>
<dbReference type="InterPro" id="IPR019757">
    <property type="entry name" value="Pept_S26A_signal_pept_1_Lys-AS"/>
</dbReference>
<dbReference type="CDD" id="cd06530">
    <property type="entry name" value="S26_SPase_I"/>
    <property type="match status" value="1"/>
</dbReference>
<dbReference type="InterPro" id="IPR019756">
    <property type="entry name" value="Pept_S26A_signal_pept_1_Ser-AS"/>
</dbReference>
<evidence type="ECO:0000256" key="5">
    <source>
        <dbReference type="ARBA" id="ARBA00022475"/>
    </source>
</evidence>
<comment type="catalytic activity">
    <reaction evidence="1 12">
        <text>Cleavage of hydrophobic, N-terminal signal or leader sequences from secreted and periplasmic proteins.</text>
        <dbReference type="EC" id="3.4.21.89"/>
    </reaction>
</comment>
<evidence type="ECO:0000256" key="13">
    <source>
        <dbReference type="RuleBase" id="RU362042"/>
    </source>
</evidence>
<evidence type="ECO:0000313" key="15">
    <source>
        <dbReference type="EMBL" id="CEI84032.1"/>
    </source>
</evidence>
<reference evidence="15 16" key="1">
    <citation type="submission" date="2014-11" db="EMBL/GenBank/DDBJ databases">
        <authorList>
            <person name="Urmite Genomes Urmite Genomes"/>
        </authorList>
    </citation>
    <scope>NUCLEOTIDE SEQUENCE [LARGE SCALE GENOMIC DNA]</scope>
    <source>
        <strain evidence="15 16">Oc5</strain>
    </source>
</reference>
<dbReference type="GO" id="GO:0009003">
    <property type="term" value="F:signal peptidase activity"/>
    <property type="evidence" value="ECO:0007669"/>
    <property type="project" value="UniProtKB-EC"/>
</dbReference>
<evidence type="ECO:0000256" key="3">
    <source>
        <dbReference type="ARBA" id="ARBA00009370"/>
    </source>
</evidence>
<dbReference type="Proteomes" id="UP000040453">
    <property type="component" value="Unassembled WGS sequence"/>
</dbReference>
<evidence type="ECO:0000256" key="8">
    <source>
        <dbReference type="ARBA" id="ARBA00022801"/>
    </source>
</evidence>
<keyword evidence="5" id="KW-1003">Cell membrane</keyword>
<evidence type="ECO:0000256" key="9">
    <source>
        <dbReference type="ARBA" id="ARBA00022989"/>
    </source>
</evidence>
<dbReference type="SUPFAM" id="SSF51306">
    <property type="entry name" value="LexA/Signal peptidase"/>
    <property type="match status" value="1"/>
</dbReference>
<feature type="transmembrane region" description="Helical" evidence="12">
    <location>
        <begin position="6"/>
        <end position="27"/>
    </location>
</feature>
<proteinExistence type="inferred from homology"/>
<evidence type="ECO:0000256" key="10">
    <source>
        <dbReference type="ARBA" id="ARBA00023136"/>
    </source>
</evidence>
<evidence type="ECO:0000256" key="2">
    <source>
        <dbReference type="ARBA" id="ARBA00004401"/>
    </source>
</evidence>
<keyword evidence="16" id="KW-1185">Reference proteome</keyword>
<evidence type="ECO:0000256" key="11">
    <source>
        <dbReference type="PIRSR" id="PIRSR600223-1"/>
    </source>
</evidence>
<dbReference type="FunFam" id="2.10.109.10:FF:000008">
    <property type="entry name" value="Signal peptidase I"/>
    <property type="match status" value="1"/>
</dbReference>
<evidence type="ECO:0000256" key="7">
    <source>
        <dbReference type="ARBA" id="ARBA00022692"/>
    </source>
</evidence>
<organism evidence="15 16">
    <name type="scientific">Oceanobacillus oncorhynchi</name>
    <dbReference type="NCBI Taxonomy" id="545501"/>
    <lineage>
        <taxon>Bacteria</taxon>
        <taxon>Bacillati</taxon>
        <taxon>Bacillota</taxon>
        <taxon>Bacilli</taxon>
        <taxon>Bacillales</taxon>
        <taxon>Bacillaceae</taxon>
        <taxon>Oceanobacillus</taxon>
    </lineage>
</organism>
<evidence type="ECO:0000259" key="14">
    <source>
        <dbReference type="Pfam" id="PF10502"/>
    </source>
</evidence>
<comment type="similarity">
    <text evidence="3 13">Belongs to the peptidase S26 family.</text>
</comment>
<dbReference type="GO" id="GO:0004252">
    <property type="term" value="F:serine-type endopeptidase activity"/>
    <property type="evidence" value="ECO:0007669"/>
    <property type="project" value="InterPro"/>
</dbReference>
<dbReference type="RefSeq" id="WP_042534603.1">
    <property type="nucleotide sequence ID" value="NZ_CAXOIH010000001.1"/>
</dbReference>
<dbReference type="EMBL" id="CDGG01000001">
    <property type="protein sequence ID" value="CEI84032.1"/>
    <property type="molecule type" value="Genomic_DNA"/>
</dbReference>
<keyword evidence="10 12" id="KW-0472">Membrane</keyword>
<dbReference type="NCBIfam" id="TIGR02227">
    <property type="entry name" value="sigpep_I_bact"/>
    <property type="match status" value="1"/>
</dbReference>
<dbReference type="InterPro" id="IPR019758">
    <property type="entry name" value="Pept_S26A_signal_pept_1_CS"/>
</dbReference>
<dbReference type="InterPro" id="IPR000223">
    <property type="entry name" value="Pept_S26A_signal_pept_1"/>
</dbReference>